<evidence type="ECO:0000256" key="3">
    <source>
        <dbReference type="ARBA" id="ARBA00022833"/>
    </source>
</evidence>
<feature type="domain" description="Zinc finger PHD-type" evidence="6">
    <location>
        <begin position="478"/>
        <end position="523"/>
    </location>
</feature>
<gene>
    <name evidence="7" type="ORF">NQ318_023602</name>
</gene>
<dbReference type="SMART" id="SM00249">
    <property type="entry name" value="PHD"/>
    <property type="match status" value="1"/>
</dbReference>
<dbReference type="SUPFAM" id="SSF57903">
    <property type="entry name" value="FYVE/PHD zinc finger"/>
    <property type="match status" value="1"/>
</dbReference>
<dbReference type="InterPro" id="IPR013083">
    <property type="entry name" value="Znf_RING/FYVE/PHD"/>
</dbReference>
<feature type="compositionally biased region" description="Polar residues" evidence="4">
    <location>
        <begin position="303"/>
        <end position="314"/>
    </location>
</feature>
<dbReference type="InterPro" id="IPR004875">
    <property type="entry name" value="DDE_SF_endonuclease_dom"/>
</dbReference>
<dbReference type="InterPro" id="IPR011011">
    <property type="entry name" value="Znf_FYVE_PHD"/>
</dbReference>
<dbReference type="GO" id="GO:0008270">
    <property type="term" value="F:zinc ion binding"/>
    <property type="evidence" value="ECO:0007669"/>
    <property type="project" value="UniProtKB-KW"/>
</dbReference>
<evidence type="ECO:0000256" key="1">
    <source>
        <dbReference type="ARBA" id="ARBA00022723"/>
    </source>
</evidence>
<feature type="region of interest" description="Disordered" evidence="4">
    <location>
        <begin position="291"/>
        <end position="314"/>
    </location>
</feature>
<evidence type="ECO:0000259" key="6">
    <source>
        <dbReference type="SMART" id="SM00249"/>
    </source>
</evidence>
<feature type="compositionally biased region" description="Polar residues" evidence="4">
    <location>
        <begin position="427"/>
        <end position="436"/>
    </location>
</feature>
<keyword evidence="8" id="KW-1185">Reference proteome</keyword>
<keyword evidence="5" id="KW-0812">Transmembrane</keyword>
<feature type="compositionally biased region" description="Polar residues" evidence="4">
    <location>
        <begin position="368"/>
        <end position="385"/>
    </location>
</feature>
<name>A0AAV8YPN3_9CUCU</name>
<dbReference type="PANTHER" id="PTHR19303:SF74">
    <property type="entry name" value="POGO TRANSPOSABLE ELEMENT WITH KRAB DOMAIN"/>
    <property type="match status" value="1"/>
</dbReference>
<dbReference type="GO" id="GO:0005634">
    <property type="term" value="C:nucleus"/>
    <property type="evidence" value="ECO:0007669"/>
    <property type="project" value="TreeGrafter"/>
</dbReference>
<dbReference type="AlphaFoldDB" id="A0AAV8YPN3"/>
<dbReference type="Proteomes" id="UP001162162">
    <property type="component" value="Unassembled WGS sequence"/>
</dbReference>
<organism evidence="7 8">
    <name type="scientific">Aromia moschata</name>
    <dbReference type="NCBI Taxonomy" id="1265417"/>
    <lineage>
        <taxon>Eukaryota</taxon>
        <taxon>Metazoa</taxon>
        <taxon>Ecdysozoa</taxon>
        <taxon>Arthropoda</taxon>
        <taxon>Hexapoda</taxon>
        <taxon>Insecta</taxon>
        <taxon>Pterygota</taxon>
        <taxon>Neoptera</taxon>
        <taxon>Endopterygota</taxon>
        <taxon>Coleoptera</taxon>
        <taxon>Polyphaga</taxon>
        <taxon>Cucujiformia</taxon>
        <taxon>Chrysomeloidea</taxon>
        <taxon>Cerambycidae</taxon>
        <taxon>Cerambycinae</taxon>
        <taxon>Callichromatini</taxon>
        <taxon>Aromia</taxon>
    </lineage>
</organism>
<sequence length="523" mass="58263">MPWQKNIPHRFNNNKKVAGQDWYIAFTKAIRLSLRTPEATSLGRLMDVRIKYGFSAGQIFNADESGISTVPTRLPKILTPTGIRRRKGGKNTTVVCAMNALGVYIPPFFIFARKRMKPELLNGCPPGSVGIAQSTGWMTTDSFIKYLQHFVNHAKPSAETPVWLIVDNHTSHVSLECVNFCRSNNIILLGLPPHTTHRLQPLYVAFFGPLKSFYNQACDSFMVNHPGIPITDRNFGPMLGEAYGKAATVNNAVKGFRACGVEPFNPNVFEESDFAPSATSERDYVPVVHITGDDDNNTHNTDMSENSDYSSDDNVPLNQIKARALFTPSKNVIQSNSTTGHLPAKRNLFSFAQSNSASSYQDKEGSSDPIQPSCSKSHSTCSEPGTSKISSVSKCSSSAIDSDNILRKIRPLPTIQRSVQTKRKKQSASIISSTPVKNQLEEKQRILQQKEEKRNKRQNSKILYKSPSVSRPTQLSCFCLVCHEAYSDPPIEDWIQCSRCQEWCHEDCSAYEGQGDFICDFCL</sequence>
<keyword evidence="5" id="KW-0472">Membrane</keyword>
<keyword evidence="5" id="KW-1133">Transmembrane helix</keyword>
<dbReference type="Gene3D" id="3.30.40.10">
    <property type="entry name" value="Zinc/RING finger domain, C3HC4 (zinc finger)"/>
    <property type="match status" value="1"/>
</dbReference>
<feature type="region of interest" description="Disordered" evidence="4">
    <location>
        <begin position="417"/>
        <end position="436"/>
    </location>
</feature>
<evidence type="ECO:0000313" key="8">
    <source>
        <dbReference type="Proteomes" id="UP001162162"/>
    </source>
</evidence>
<feature type="transmembrane region" description="Helical" evidence="5">
    <location>
        <begin position="94"/>
        <end position="112"/>
    </location>
</feature>
<evidence type="ECO:0000256" key="2">
    <source>
        <dbReference type="ARBA" id="ARBA00022771"/>
    </source>
</evidence>
<evidence type="ECO:0000256" key="4">
    <source>
        <dbReference type="SAM" id="MobiDB-lite"/>
    </source>
</evidence>
<feature type="region of interest" description="Disordered" evidence="4">
    <location>
        <begin position="355"/>
        <end position="389"/>
    </location>
</feature>
<comment type="caution">
    <text evidence="7">The sequence shown here is derived from an EMBL/GenBank/DDBJ whole genome shotgun (WGS) entry which is preliminary data.</text>
</comment>
<dbReference type="EMBL" id="JAPWTK010000056">
    <property type="protein sequence ID" value="KAJ8953481.1"/>
    <property type="molecule type" value="Genomic_DNA"/>
</dbReference>
<dbReference type="InterPro" id="IPR001965">
    <property type="entry name" value="Znf_PHD"/>
</dbReference>
<dbReference type="InterPro" id="IPR050863">
    <property type="entry name" value="CenT-Element_Derived"/>
</dbReference>
<dbReference type="Pfam" id="PF03184">
    <property type="entry name" value="DDE_1"/>
    <property type="match status" value="1"/>
</dbReference>
<dbReference type="GO" id="GO:0003677">
    <property type="term" value="F:DNA binding"/>
    <property type="evidence" value="ECO:0007669"/>
    <property type="project" value="TreeGrafter"/>
</dbReference>
<evidence type="ECO:0000256" key="5">
    <source>
        <dbReference type="SAM" id="Phobius"/>
    </source>
</evidence>
<dbReference type="Gene3D" id="3.30.420.10">
    <property type="entry name" value="Ribonuclease H-like superfamily/Ribonuclease H"/>
    <property type="match status" value="1"/>
</dbReference>
<keyword evidence="2" id="KW-0863">Zinc-finger</keyword>
<accession>A0AAV8YPN3</accession>
<keyword evidence="1" id="KW-0479">Metal-binding</keyword>
<evidence type="ECO:0000313" key="7">
    <source>
        <dbReference type="EMBL" id="KAJ8953481.1"/>
    </source>
</evidence>
<dbReference type="PANTHER" id="PTHR19303">
    <property type="entry name" value="TRANSPOSON"/>
    <property type="match status" value="1"/>
</dbReference>
<proteinExistence type="predicted"/>
<reference evidence="7" key="1">
    <citation type="journal article" date="2023" name="Insect Mol. Biol.">
        <title>Genome sequencing provides insights into the evolution of gene families encoding plant cell wall-degrading enzymes in longhorned beetles.</title>
        <authorList>
            <person name="Shin N.R."/>
            <person name="Okamura Y."/>
            <person name="Kirsch R."/>
            <person name="Pauchet Y."/>
        </authorList>
    </citation>
    <scope>NUCLEOTIDE SEQUENCE</scope>
    <source>
        <strain evidence="7">AMC_N1</strain>
    </source>
</reference>
<protein>
    <recommendedName>
        <fullName evidence="6">Zinc finger PHD-type domain-containing protein</fullName>
    </recommendedName>
</protein>
<dbReference type="InterPro" id="IPR036397">
    <property type="entry name" value="RNaseH_sf"/>
</dbReference>
<keyword evidence="3" id="KW-0862">Zinc</keyword>